<feature type="region of interest" description="Disordered" evidence="1">
    <location>
        <begin position="1"/>
        <end position="21"/>
    </location>
</feature>
<dbReference type="EMBL" id="JANPWB010000006">
    <property type="protein sequence ID" value="KAJ1175399.1"/>
    <property type="molecule type" value="Genomic_DNA"/>
</dbReference>
<proteinExistence type="predicted"/>
<sequence length="142" mass="15631">MSSVHRGPRVEAGGLRRQGRTPLQGQGITLKVYLSRRASKERSLARDASGTPRLQVRAWSLCSMAALRSGGDAHGLTPPYLWCCLRGPCIRERCNTWTDEWCALSAILTAGTTDGWLRSATIEEVGPSILVRQRPRVQDTEA</sequence>
<evidence type="ECO:0000256" key="1">
    <source>
        <dbReference type="SAM" id="MobiDB-lite"/>
    </source>
</evidence>
<dbReference type="AlphaFoldDB" id="A0AAV7TFR8"/>
<evidence type="ECO:0000313" key="3">
    <source>
        <dbReference type="Proteomes" id="UP001066276"/>
    </source>
</evidence>
<accession>A0AAV7TFR8</accession>
<evidence type="ECO:0000313" key="2">
    <source>
        <dbReference type="EMBL" id="KAJ1175399.1"/>
    </source>
</evidence>
<organism evidence="2 3">
    <name type="scientific">Pleurodeles waltl</name>
    <name type="common">Iberian ribbed newt</name>
    <dbReference type="NCBI Taxonomy" id="8319"/>
    <lineage>
        <taxon>Eukaryota</taxon>
        <taxon>Metazoa</taxon>
        <taxon>Chordata</taxon>
        <taxon>Craniata</taxon>
        <taxon>Vertebrata</taxon>
        <taxon>Euteleostomi</taxon>
        <taxon>Amphibia</taxon>
        <taxon>Batrachia</taxon>
        <taxon>Caudata</taxon>
        <taxon>Salamandroidea</taxon>
        <taxon>Salamandridae</taxon>
        <taxon>Pleurodelinae</taxon>
        <taxon>Pleurodeles</taxon>
    </lineage>
</organism>
<name>A0AAV7TFR8_PLEWA</name>
<gene>
    <name evidence="2" type="ORF">NDU88_000687</name>
</gene>
<comment type="caution">
    <text evidence="2">The sequence shown here is derived from an EMBL/GenBank/DDBJ whole genome shotgun (WGS) entry which is preliminary data.</text>
</comment>
<keyword evidence="3" id="KW-1185">Reference proteome</keyword>
<reference evidence="2" key="1">
    <citation type="journal article" date="2022" name="bioRxiv">
        <title>Sequencing and chromosome-scale assembly of the giantPleurodeles waltlgenome.</title>
        <authorList>
            <person name="Brown T."/>
            <person name="Elewa A."/>
            <person name="Iarovenko S."/>
            <person name="Subramanian E."/>
            <person name="Araus A.J."/>
            <person name="Petzold A."/>
            <person name="Susuki M."/>
            <person name="Suzuki K.-i.T."/>
            <person name="Hayashi T."/>
            <person name="Toyoda A."/>
            <person name="Oliveira C."/>
            <person name="Osipova E."/>
            <person name="Leigh N.D."/>
            <person name="Simon A."/>
            <person name="Yun M.H."/>
        </authorList>
    </citation>
    <scope>NUCLEOTIDE SEQUENCE</scope>
    <source>
        <strain evidence="2">20211129_DDA</strain>
        <tissue evidence="2">Liver</tissue>
    </source>
</reference>
<protein>
    <submittedName>
        <fullName evidence="2">Uncharacterized protein</fullName>
    </submittedName>
</protein>
<dbReference type="Proteomes" id="UP001066276">
    <property type="component" value="Chromosome 3_2"/>
</dbReference>